<dbReference type="GO" id="GO:0052906">
    <property type="term" value="F:tRNA (guanine(37)-N1)-methyltransferase activity"/>
    <property type="evidence" value="ECO:0007669"/>
    <property type="project" value="UniProtKB-UniRule"/>
</dbReference>
<comment type="catalytic activity">
    <reaction evidence="14 15 17">
        <text>guanosine(37) in tRNA + S-adenosyl-L-methionine = N(1)-methylguanosine(37) in tRNA + S-adenosyl-L-homocysteine + H(+)</text>
        <dbReference type="Rhea" id="RHEA:36899"/>
        <dbReference type="Rhea" id="RHEA-COMP:10145"/>
        <dbReference type="Rhea" id="RHEA-COMP:10147"/>
        <dbReference type="ChEBI" id="CHEBI:15378"/>
        <dbReference type="ChEBI" id="CHEBI:57856"/>
        <dbReference type="ChEBI" id="CHEBI:59789"/>
        <dbReference type="ChEBI" id="CHEBI:73542"/>
        <dbReference type="ChEBI" id="CHEBI:74269"/>
        <dbReference type="EC" id="2.1.1.228"/>
    </reaction>
</comment>
<comment type="function">
    <text evidence="1 15 17">Specifically methylates guanosine-37 in various tRNAs.</text>
</comment>
<proteinExistence type="inferred from homology"/>
<evidence type="ECO:0000256" key="10">
    <source>
        <dbReference type="ARBA" id="ARBA00022691"/>
    </source>
</evidence>
<evidence type="ECO:0000256" key="7">
    <source>
        <dbReference type="ARBA" id="ARBA00022490"/>
    </source>
</evidence>
<evidence type="ECO:0000256" key="15">
    <source>
        <dbReference type="HAMAP-Rule" id="MF_00605"/>
    </source>
</evidence>
<evidence type="ECO:0000256" key="9">
    <source>
        <dbReference type="ARBA" id="ARBA00022679"/>
    </source>
</evidence>
<keyword evidence="11 15" id="KW-0819">tRNA processing</keyword>
<dbReference type="NCBIfam" id="NF000648">
    <property type="entry name" value="PRK00026.1"/>
    <property type="match status" value="1"/>
</dbReference>
<evidence type="ECO:0000256" key="2">
    <source>
        <dbReference type="ARBA" id="ARBA00004496"/>
    </source>
</evidence>
<dbReference type="HAMAP" id="MF_00605">
    <property type="entry name" value="TrmD"/>
    <property type="match status" value="1"/>
</dbReference>
<dbReference type="PANTHER" id="PTHR46417">
    <property type="entry name" value="TRNA (GUANINE-N(1)-)-METHYLTRANSFERASE"/>
    <property type="match status" value="1"/>
</dbReference>
<dbReference type="AlphaFoldDB" id="A0A518GGA6"/>
<comment type="similarity">
    <text evidence="3 15 17">Belongs to the RNA methyltransferase TrmD family.</text>
</comment>
<dbReference type="Gene3D" id="3.40.1280.10">
    <property type="match status" value="1"/>
</dbReference>
<dbReference type="EC" id="2.1.1.228" evidence="5 15"/>
<sequence length="274" mass="30729">MGHPSDSLAIRWRNVVVKVYRLRRVSGFSSFGYWLPLLPDLRSSMPAEKIRFDIVTLFPQIFPGYLGESLLAKAIERELVEVHLHNLRDWSTSKHHKVDAPPFGGGPGMLIQVEPVVECIEAVQALSEEEGELLLLTPQGETLKQGVVSSLSENRRMILLCGRYEGFDQRVIDILQPREISLGDFILNGGEVAAMAVVDSVIRLIPGVLGDERSSAEDSFSDEALLEFPQYTRPREYRGREVPDVLLSGNHAEIAAWRAAQRQSRTAERRSDLL</sequence>
<dbReference type="InterPro" id="IPR016009">
    <property type="entry name" value="tRNA_MeTrfase_TRMD/TRM10"/>
</dbReference>
<evidence type="ECO:0000256" key="16">
    <source>
        <dbReference type="PIRSR" id="PIRSR000386-1"/>
    </source>
</evidence>
<evidence type="ECO:0000256" key="14">
    <source>
        <dbReference type="ARBA" id="ARBA00047783"/>
    </source>
</evidence>
<dbReference type="KEGG" id="ahel:Q31a_60190"/>
<dbReference type="Pfam" id="PF01746">
    <property type="entry name" value="tRNA_m1G_MT"/>
    <property type="match status" value="1"/>
</dbReference>
<evidence type="ECO:0000256" key="12">
    <source>
        <dbReference type="ARBA" id="ARBA00029736"/>
    </source>
</evidence>
<evidence type="ECO:0000313" key="19">
    <source>
        <dbReference type="EMBL" id="QDV27626.1"/>
    </source>
</evidence>
<comment type="subunit">
    <text evidence="4 15 17">Homodimer.</text>
</comment>
<organism evidence="19 20">
    <name type="scientific">Aureliella helgolandensis</name>
    <dbReference type="NCBI Taxonomy" id="2527968"/>
    <lineage>
        <taxon>Bacteria</taxon>
        <taxon>Pseudomonadati</taxon>
        <taxon>Planctomycetota</taxon>
        <taxon>Planctomycetia</taxon>
        <taxon>Pirellulales</taxon>
        <taxon>Pirellulaceae</taxon>
        <taxon>Aureliella</taxon>
    </lineage>
</organism>
<dbReference type="PIRSF" id="PIRSF000386">
    <property type="entry name" value="tRNA_mtase"/>
    <property type="match status" value="1"/>
</dbReference>
<dbReference type="InterPro" id="IPR029026">
    <property type="entry name" value="tRNA_m1G_MTases_N"/>
</dbReference>
<evidence type="ECO:0000256" key="6">
    <source>
        <dbReference type="ARBA" id="ARBA00014679"/>
    </source>
</evidence>
<dbReference type="SUPFAM" id="SSF75217">
    <property type="entry name" value="alpha/beta knot"/>
    <property type="match status" value="1"/>
</dbReference>
<keyword evidence="20" id="KW-1185">Reference proteome</keyword>
<evidence type="ECO:0000256" key="3">
    <source>
        <dbReference type="ARBA" id="ARBA00007630"/>
    </source>
</evidence>
<gene>
    <name evidence="15 19" type="primary">trmD</name>
    <name evidence="19" type="ORF">Q31a_60190</name>
</gene>
<dbReference type="PANTHER" id="PTHR46417:SF1">
    <property type="entry name" value="TRNA (GUANINE-N(1)-)-METHYLTRANSFERASE"/>
    <property type="match status" value="1"/>
</dbReference>
<evidence type="ECO:0000256" key="4">
    <source>
        <dbReference type="ARBA" id="ARBA00011738"/>
    </source>
</evidence>
<feature type="domain" description="tRNA methyltransferase TRMD/TRM10-type" evidence="18">
    <location>
        <begin position="50"/>
        <end position="274"/>
    </location>
</feature>
<dbReference type="InterPro" id="IPR023148">
    <property type="entry name" value="tRNA_m1G_MeTrfase_C_sf"/>
</dbReference>
<keyword evidence="9 15" id="KW-0808">Transferase</keyword>
<protein>
    <recommendedName>
        <fullName evidence="6 15">tRNA (guanine-N(1)-)-methyltransferase</fullName>
        <ecNumber evidence="5 15">2.1.1.228</ecNumber>
    </recommendedName>
    <alternativeName>
        <fullName evidence="12 15">M1G-methyltransferase</fullName>
    </alternativeName>
    <alternativeName>
        <fullName evidence="13 15">tRNA [GM37] methyltransferase</fullName>
    </alternativeName>
</protein>
<accession>A0A518GGA6</accession>
<dbReference type="GO" id="GO:0002939">
    <property type="term" value="P:tRNA N1-guanine methylation"/>
    <property type="evidence" value="ECO:0007669"/>
    <property type="project" value="TreeGrafter"/>
</dbReference>
<dbReference type="GO" id="GO:0005829">
    <property type="term" value="C:cytosol"/>
    <property type="evidence" value="ECO:0007669"/>
    <property type="project" value="TreeGrafter"/>
</dbReference>
<evidence type="ECO:0000256" key="11">
    <source>
        <dbReference type="ARBA" id="ARBA00022694"/>
    </source>
</evidence>
<dbReference type="InterPro" id="IPR002649">
    <property type="entry name" value="tRNA_m1G_MeTrfase_TrmD"/>
</dbReference>
<evidence type="ECO:0000256" key="17">
    <source>
        <dbReference type="RuleBase" id="RU003464"/>
    </source>
</evidence>
<reference evidence="19 20" key="1">
    <citation type="submission" date="2019-02" db="EMBL/GenBank/DDBJ databases">
        <title>Deep-cultivation of Planctomycetes and their phenomic and genomic characterization uncovers novel biology.</title>
        <authorList>
            <person name="Wiegand S."/>
            <person name="Jogler M."/>
            <person name="Boedeker C."/>
            <person name="Pinto D."/>
            <person name="Vollmers J."/>
            <person name="Rivas-Marin E."/>
            <person name="Kohn T."/>
            <person name="Peeters S.H."/>
            <person name="Heuer A."/>
            <person name="Rast P."/>
            <person name="Oberbeckmann S."/>
            <person name="Bunk B."/>
            <person name="Jeske O."/>
            <person name="Meyerdierks A."/>
            <person name="Storesund J.E."/>
            <person name="Kallscheuer N."/>
            <person name="Luecker S."/>
            <person name="Lage O.M."/>
            <person name="Pohl T."/>
            <person name="Merkel B.J."/>
            <person name="Hornburger P."/>
            <person name="Mueller R.-W."/>
            <person name="Bruemmer F."/>
            <person name="Labrenz M."/>
            <person name="Spormann A.M."/>
            <person name="Op den Camp H."/>
            <person name="Overmann J."/>
            <person name="Amann R."/>
            <person name="Jetten M.S.M."/>
            <person name="Mascher T."/>
            <person name="Medema M.H."/>
            <person name="Devos D.P."/>
            <person name="Kaster A.-K."/>
            <person name="Ovreas L."/>
            <person name="Rohde M."/>
            <person name="Galperin M.Y."/>
            <person name="Jogler C."/>
        </authorList>
    </citation>
    <scope>NUCLEOTIDE SEQUENCE [LARGE SCALE GENOMIC DNA]</scope>
    <source>
        <strain evidence="19 20">Q31a</strain>
    </source>
</reference>
<keyword evidence="7 15" id="KW-0963">Cytoplasm</keyword>
<feature type="binding site" evidence="15 16">
    <location>
        <begin position="182"/>
        <end position="187"/>
    </location>
    <ligand>
        <name>S-adenosyl-L-methionine</name>
        <dbReference type="ChEBI" id="CHEBI:59789"/>
    </ligand>
</feature>
<dbReference type="EMBL" id="CP036298">
    <property type="protein sequence ID" value="QDV27626.1"/>
    <property type="molecule type" value="Genomic_DNA"/>
</dbReference>
<keyword evidence="8 15" id="KW-0489">Methyltransferase</keyword>
<dbReference type="InterPro" id="IPR029028">
    <property type="entry name" value="Alpha/beta_knot_MTases"/>
</dbReference>
<keyword evidence="10 15" id="KW-0949">S-adenosyl-L-methionine</keyword>
<evidence type="ECO:0000313" key="20">
    <source>
        <dbReference type="Proteomes" id="UP000318017"/>
    </source>
</evidence>
<evidence type="ECO:0000256" key="1">
    <source>
        <dbReference type="ARBA" id="ARBA00002634"/>
    </source>
</evidence>
<evidence type="ECO:0000256" key="13">
    <source>
        <dbReference type="ARBA" id="ARBA00033392"/>
    </source>
</evidence>
<dbReference type="Proteomes" id="UP000318017">
    <property type="component" value="Chromosome"/>
</dbReference>
<dbReference type="CDD" id="cd18080">
    <property type="entry name" value="TrmD-like"/>
    <property type="match status" value="1"/>
</dbReference>
<comment type="subcellular location">
    <subcellularLocation>
        <location evidence="2 15 17">Cytoplasm</location>
    </subcellularLocation>
</comment>
<dbReference type="FunFam" id="3.40.1280.10:FF:000001">
    <property type="entry name" value="tRNA (guanine-N(1)-)-methyltransferase"/>
    <property type="match status" value="1"/>
</dbReference>
<evidence type="ECO:0000259" key="18">
    <source>
        <dbReference type="Pfam" id="PF01746"/>
    </source>
</evidence>
<dbReference type="NCBIfam" id="TIGR00088">
    <property type="entry name" value="trmD"/>
    <property type="match status" value="1"/>
</dbReference>
<name>A0A518GGA6_9BACT</name>
<evidence type="ECO:0000256" key="8">
    <source>
        <dbReference type="ARBA" id="ARBA00022603"/>
    </source>
</evidence>
<feature type="binding site" evidence="15 16">
    <location>
        <position position="162"/>
    </location>
    <ligand>
        <name>S-adenosyl-L-methionine</name>
        <dbReference type="ChEBI" id="CHEBI:59789"/>
    </ligand>
</feature>
<dbReference type="Gene3D" id="1.10.1270.20">
    <property type="entry name" value="tRNA(m1g37)methyltransferase, domain 2"/>
    <property type="match status" value="1"/>
</dbReference>
<evidence type="ECO:0000256" key="5">
    <source>
        <dbReference type="ARBA" id="ARBA00012807"/>
    </source>
</evidence>